<name>A0A2T0SLJ8_9PSEU</name>
<dbReference type="GO" id="GO:0003700">
    <property type="term" value="F:DNA-binding transcription factor activity"/>
    <property type="evidence" value="ECO:0007669"/>
    <property type="project" value="InterPro"/>
</dbReference>
<comment type="caution">
    <text evidence="3">The sequence shown here is derived from an EMBL/GenBank/DDBJ whole genome shotgun (WGS) entry which is preliminary data.</text>
</comment>
<dbReference type="Pfam" id="PF00480">
    <property type="entry name" value="ROK"/>
    <property type="match status" value="1"/>
</dbReference>
<dbReference type="InterPro" id="IPR043129">
    <property type="entry name" value="ATPase_NBD"/>
</dbReference>
<keyword evidence="3" id="KW-0418">Kinase</keyword>
<dbReference type="InterPro" id="IPR036390">
    <property type="entry name" value="WH_DNA-bd_sf"/>
</dbReference>
<feature type="domain" description="HTH iclR-type" evidence="2">
    <location>
        <begin position="22"/>
        <end position="64"/>
    </location>
</feature>
<dbReference type="Gene3D" id="3.30.420.40">
    <property type="match status" value="2"/>
</dbReference>
<sequence>MNVRKAPQVGTPAGMRALNQRAVLDRLRDHGPSTRPQIAKETGLSKPTVGQALLDLERHGLVRPVGRTTAGPGRSAVVYEPNPAAAYVLGIDIGRLRIRAAVSDLAGSVIARVDERNRCRSADALVRKVQELAVRTVTDAGLSLDDVITKVVGSPGVPDPGGRGMHLAPNLPGWERKGLLDELEAVLGPGLVVENDANLAAIGELEYGVARGVDVFVAVTIGTGIGMGIVIDGRLFRGAHGAAGEVGYLPYPDSTEDTQVRGQFEGAAAAHSVVGMAHARGLNQVRSAREVFGLAKSGDERALEVVRDEAGRLAYLVAAVSAVLDPELVVLSGGVGTNIELLSEPLETALRRSTPLVPRIVAGELGDGAVLSGAIALGLKSARDLVFDRRKTITL</sequence>
<gene>
    <name evidence="3" type="ORF">CLV43_11758</name>
</gene>
<dbReference type="GO" id="GO:0016301">
    <property type="term" value="F:kinase activity"/>
    <property type="evidence" value="ECO:0007669"/>
    <property type="project" value="UniProtKB-KW"/>
</dbReference>
<evidence type="ECO:0000313" key="3">
    <source>
        <dbReference type="EMBL" id="PRY34284.1"/>
    </source>
</evidence>
<dbReference type="PANTHER" id="PTHR18964:SF149">
    <property type="entry name" value="BIFUNCTIONAL UDP-N-ACETYLGLUCOSAMINE 2-EPIMERASE_N-ACETYLMANNOSAMINE KINASE"/>
    <property type="match status" value="1"/>
</dbReference>
<evidence type="ECO:0000259" key="2">
    <source>
        <dbReference type="Pfam" id="PF09339"/>
    </source>
</evidence>
<accession>A0A2T0SLJ8</accession>
<dbReference type="InterPro" id="IPR000600">
    <property type="entry name" value="ROK"/>
</dbReference>
<dbReference type="Gene3D" id="1.10.10.10">
    <property type="entry name" value="Winged helix-like DNA-binding domain superfamily/Winged helix DNA-binding domain"/>
    <property type="match status" value="1"/>
</dbReference>
<keyword evidence="4" id="KW-1185">Reference proteome</keyword>
<organism evidence="3 4">
    <name type="scientific">Umezawaea tangerina</name>
    <dbReference type="NCBI Taxonomy" id="84725"/>
    <lineage>
        <taxon>Bacteria</taxon>
        <taxon>Bacillati</taxon>
        <taxon>Actinomycetota</taxon>
        <taxon>Actinomycetes</taxon>
        <taxon>Pseudonocardiales</taxon>
        <taxon>Pseudonocardiaceae</taxon>
        <taxon>Umezawaea</taxon>
    </lineage>
</organism>
<dbReference type="InterPro" id="IPR036388">
    <property type="entry name" value="WH-like_DNA-bd_sf"/>
</dbReference>
<protein>
    <submittedName>
        <fullName evidence="3">Putative NBD/HSP70 family sugar kinase</fullName>
    </submittedName>
</protein>
<reference evidence="3 4" key="1">
    <citation type="submission" date="2018-03" db="EMBL/GenBank/DDBJ databases">
        <title>Genomic Encyclopedia of Archaeal and Bacterial Type Strains, Phase II (KMG-II): from individual species to whole genera.</title>
        <authorList>
            <person name="Goeker M."/>
        </authorList>
    </citation>
    <scope>NUCLEOTIDE SEQUENCE [LARGE SCALE GENOMIC DNA]</scope>
    <source>
        <strain evidence="3 4">DSM 44720</strain>
    </source>
</reference>
<dbReference type="EMBL" id="PVTF01000017">
    <property type="protein sequence ID" value="PRY34284.1"/>
    <property type="molecule type" value="Genomic_DNA"/>
</dbReference>
<dbReference type="SUPFAM" id="SSF46785">
    <property type="entry name" value="Winged helix' DNA-binding domain"/>
    <property type="match status" value="1"/>
</dbReference>
<evidence type="ECO:0000256" key="1">
    <source>
        <dbReference type="ARBA" id="ARBA00006479"/>
    </source>
</evidence>
<comment type="similarity">
    <text evidence="1">Belongs to the ROK (NagC/XylR) family.</text>
</comment>
<keyword evidence="3" id="KW-0808">Transferase</keyword>
<dbReference type="InterPro" id="IPR005471">
    <property type="entry name" value="Tscrpt_reg_IclR_N"/>
</dbReference>
<dbReference type="Pfam" id="PF09339">
    <property type="entry name" value="HTH_IclR"/>
    <property type="match status" value="1"/>
</dbReference>
<dbReference type="Proteomes" id="UP000239494">
    <property type="component" value="Unassembled WGS sequence"/>
</dbReference>
<dbReference type="SUPFAM" id="SSF53067">
    <property type="entry name" value="Actin-like ATPase domain"/>
    <property type="match status" value="1"/>
</dbReference>
<proteinExistence type="inferred from homology"/>
<dbReference type="AlphaFoldDB" id="A0A2T0SLJ8"/>
<dbReference type="PANTHER" id="PTHR18964">
    <property type="entry name" value="ROK (REPRESSOR, ORF, KINASE) FAMILY"/>
    <property type="match status" value="1"/>
</dbReference>
<evidence type="ECO:0000313" key="4">
    <source>
        <dbReference type="Proteomes" id="UP000239494"/>
    </source>
</evidence>